<gene>
    <name evidence="2" type="ORF">AWC16_21950</name>
</gene>
<evidence type="ECO:0000313" key="3">
    <source>
        <dbReference type="Proteomes" id="UP000193866"/>
    </source>
</evidence>
<dbReference type="STRING" id="1108812.AWC16_21950"/>
<evidence type="ECO:0000313" key="2">
    <source>
        <dbReference type="EMBL" id="ORW07154.1"/>
    </source>
</evidence>
<dbReference type="EMBL" id="LQPG01000053">
    <property type="protein sequence ID" value="ORW07154.1"/>
    <property type="molecule type" value="Genomic_DNA"/>
</dbReference>
<dbReference type="RefSeq" id="WP_085266696.1">
    <property type="nucleotide sequence ID" value="NZ_JACKVG010000011.1"/>
</dbReference>
<accession>A0A1X1Y7Z6</accession>
<dbReference type="InterPro" id="IPR043504">
    <property type="entry name" value="Peptidase_S1_PA_chymotrypsin"/>
</dbReference>
<keyword evidence="1" id="KW-0732">Signal</keyword>
<evidence type="ECO:0000256" key="1">
    <source>
        <dbReference type="SAM" id="SignalP"/>
    </source>
</evidence>
<dbReference type="OrthoDB" id="4773429at2"/>
<dbReference type="Proteomes" id="UP000193866">
    <property type="component" value="Unassembled WGS sequence"/>
</dbReference>
<keyword evidence="3" id="KW-1185">Reference proteome</keyword>
<feature type="chain" id="PRO_5010870999" evidence="1">
    <location>
        <begin position="24"/>
        <end position="208"/>
    </location>
</feature>
<feature type="signal peptide" evidence="1">
    <location>
        <begin position="1"/>
        <end position="23"/>
    </location>
</feature>
<reference evidence="2 3" key="1">
    <citation type="submission" date="2016-01" db="EMBL/GenBank/DDBJ databases">
        <title>The new phylogeny of the genus Mycobacterium.</title>
        <authorList>
            <person name="Tarcisio F."/>
            <person name="Conor M."/>
            <person name="Antonella G."/>
            <person name="Elisabetta G."/>
            <person name="Giulia F.S."/>
            <person name="Sara T."/>
            <person name="Anna F."/>
            <person name="Clotilde B."/>
            <person name="Roberto B."/>
            <person name="Veronica D.S."/>
            <person name="Fabio R."/>
            <person name="Monica P."/>
            <person name="Olivier J."/>
            <person name="Enrico T."/>
            <person name="Nicola S."/>
        </authorList>
    </citation>
    <scope>NUCLEOTIDE SEQUENCE [LARGE SCALE GENOMIC DNA]</scope>
    <source>
        <strain evidence="2 3">DSM 45394</strain>
    </source>
</reference>
<proteinExistence type="predicted"/>
<dbReference type="AlphaFoldDB" id="A0A1X1Y7Z6"/>
<dbReference type="SUPFAM" id="SSF50494">
    <property type="entry name" value="Trypsin-like serine proteases"/>
    <property type="match status" value="1"/>
</dbReference>
<sequence length="208" mass="21525">MMRTRLVSLIAAAVLSFAGTASAAPMPGIELLDDNSSCTAGFVAQGDDGGYYLLTSGHCDSHDGSQWTDLFETPLGRITASEYDGEGRDAAIIRLDPEAGRPNGRIAGRYPVANALTADQIHVGMTICKVGAQTGETCGPVTAVIGNVVETQVFSTVGDSGSPGFVVNPDGSASAVGILTGGPEDDDSNTDFVLVDPILRQWGLRLVH</sequence>
<organism evidence="2 3">
    <name type="scientific">Mycolicibacter longobardus</name>
    <dbReference type="NCBI Taxonomy" id="1108812"/>
    <lineage>
        <taxon>Bacteria</taxon>
        <taxon>Bacillati</taxon>
        <taxon>Actinomycetota</taxon>
        <taxon>Actinomycetes</taxon>
        <taxon>Mycobacteriales</taxon>
        <taxon>Mycobacteriaceae</taxon>
        <taxon>Mycolicibacter</taxon>
    </lineage>
</organism>
<dbReference type="Gene3D" id="2.40.10.10">
    <property type="entry name" value="Trypsin-like serine proteases"/>
    <property type="match status" value="2"/>
</dbReference>
<dbReference type="InterPro" id="IPR009003">
    <property type="entry name" value="Peptidase_S1_PA"/>
</dbReference>
<protein>
    <submittedName>
        <fullName evidence="2">Trypsin</fullName>
    </submittedName>
</protein>
<name>A0A1X1Y7Z6_9MYCO</name>
<dbReference type="CDD" id="cd21112">
    <property type="entry name" value="alphaLP-like"/>
    <property type="match status" value="1"/>
</dbReference>
<comment type="caution">
    <text evidence="2">The sequence shown here is derived from an EMBL/GenBank/DDBJ whole genome shotgun (WGS) entry which is preliminary data.</text>
</comment>